<evidence type="ECO:0000256" key="1">
    <source>
        <dbReference type="SAM" id="MobiDB-lite"/>
    </source>
</evidence>
<organism evidence="2 3">
    <name type="scientific">Tilletia horrida</name>
    <dbReference type="NCBI Taxonomy" id="155126"/>
    <lineage>
        <taxon>Eukaryota</taxon>
        <taxon>Fungi</taxon>
        <taxon>Dikarya</taxon>
        <taxon>Basidiomycota</taxon>
        <taxon>Ustilaginomycotina</taxon>
        <taxon>Exobasidiomycetes</taxon>
        <taxon>Tilletiales</taxon>
        <taxon>Tilletiaceae</taxon>
        <taxon>Tilletia</taxon>
    </lineage>
</organism>
<dbReference type="AlphaFoldDB" id="A0AAN6GDS0"/>
<protein>
    <submittedName>
        <fullName evidence="2">Uncharacterized protein</fullName>
    </submittedName>
</protein>
<feature type="compositionally biased region" description="Basic residues" evidence="1">
    <location>
        <begin position="802"/>
        <end position="814"/>
    </location>
</feature>
<feature type="compositionally biased region" description="Acidic residues" evidence="1">
    <location>
        <begin position="715"/>
        <end position="725"/>
    </location>
</feature>
<dbReference type="EMBL" id="JAPDMQ010000186">
    <property type="protein sequence ID" value="KAK0531431.1"/>
    <property type="molecule type" value="Genomic_DNA"/>
</dbReference>
<feature type="region of interest" description="Disordered" evidence="1">
    <location>
        <begin position="759"/>
        <end position="831"/>
    </location>
</feature>
<gene>
    <name evidence="2" type="ORF">OC842_003620</name>
</gene>
<comment type="caution">
    <text evidence="2">The sequence shown here is derived from an EMBL/GenBank/DDBJ whole genome shotgun (WGS) entry which is preliminary data.</text>
</comment>
<name>A0AAN6GDS0_9BASI</name>
<proteinExistence type="predicted"/>
<dbReference type="Proteomes" id="UP001176521">
    <property type="component" value="Unassembled WGS sequence"/>
</dbReference>
<sequence length="831" mass="92403">MNMDAKGKGRSKVPTAVVLSDDVYAAILADIDSAARDLVSKLQHNSRLLEDDEATTEALAQSFLRVLNVSRDSLGAVEAASRCARITFPDGGAEERPIGLGTQACEALVATSHEALCLLKMKLSISEKAFSLDLSWRRIPPLLRHIALPVHATWRILQAFRRLTPHRRRAAFYELAKRAFTAVVALGSISFVRFFIDALITVCAGHTFCDFIEQSDDLAGCCEQNFHRRTSDREAIVRISVLDKVQDILTRCTSTGRLQAYLSQTMFPLLRHFRLLTPTNAPSLTAQCLEEASKLLEQGPSEAREEADAEFSQSQVTALDSALSSILWLCWGKVGRPEQDVEDRYNAQAVLGNHPAFPVEIAWSSAPVHQALQRFIHSRAASLLPLSFRSIVAILTSVLYHHRLMQLSTRAKPHLNLLFERRHSCLYIMTDDRRKRRCLDWDPPTQRMAEKTRIMRGSTSKLKPDARCKSIAALLRSAYGEPDHEGMRAASYTAKESQTEHGPLLDDMQFRRPPFLARSRPILAMMAVLSEMHLHRAEAECAATLQQMWNGQTACHPYDIASPQNLGLRDRCDDYDCEDLKERRTRREMVADIISERVELAESKAVAQEMEWAALARSRKAASRAATPGDGAPSSDQDAVTWRYEPMLDQWIASTAGAAAGDGDGKEEGSDLDADTLMLAKTPPRASSPDPLIQTSPFAREQEGQQHGDAHGGSQEEDQDQEDSGEFGSEAESLISNLRFTGASPVKTNPYTAVLLKQASASSTGKQRDAAGEASTSAATHHEDHDEDGDGGEHDEMDLFRRRTPIAKRKRRAPKWYNPQEEDLRSKRTTR</sequence>
<evidence type="ECO:0000313" key="2">
    <source>
        <dbReference type="EMBL" id="KAK0531431.1"/>
    </source>
</evidence>
<reference evidence="2" key="1">
    <citation type="journal article" date="2023" name="PhytoFront">
        <title>Draft Genome Resources of Seven Strains of Tilletia horrida, Causal Agent of Kernel Smut of Rice.</title>
        <authorList>
            <person name="Khanal S."/>
            <person name="Antony Babu S."/>
            <person name="Zhou X.G."/>
        </authorList>
    </citation>
    <scope>NUCLEOTIDE SEQUENCE</scope>
    <source>
        <strain evidence="2">TX3</strain>
    </source>
</reference>
<feature type="region of interest" description="Disordered" evidence="1">
    <location>
        <begin position="701"/>
        <end position="736"/>
    </location>
</feature>
<feature type="compositionally biased region" description="Basic and acidic residues" evidence="1">
    <location>
        <begin position="701"/>
        <end position="710"/>
    </location>
</feature>
<feature type="compositionally biased region" description="Basic and acidic residues" evidence="1">
    <location>
        <begin position="822"/>
        <end position="831"/>
    </location>
</feature>
<evidence type="ECO:0000313" key="3">
    <source>
        <dbReference type="Proteomes" id="UP001176521"/>
    </source>
</evidence>
<feature type="compositionally biased region" description="Basic and acidic residues" evidence="1">
    <location>
        <begin position="791"/>
        <end position="801"/>
    </location>
</feature>
<keyword evidence="3" id="KW-1185">Reference proteome</keyword>
<accession>A0AAN6GDS0</accession>